<keyword evidence="1" id="KW-0805">Transcription regulation</keyword>
<gene>
    <name evidence="6" type="ORF">ACFSM5_01125</name>
</gene>
<evidence type="ECO:0000256" key="3">
    <source>
        <dbReference type="ARBA" id="ARBA00023159"/>
    </source>
</evidence>
<evidence type="ECO:0000313" key="7">
    <source>
        <dbReference type="Proteomes" id="UP001597295"/>
    </source>
</evidence>
<dbReference type="Gene3D" id="1.10.10.60">
    <property type="entry name" value="Homeodomain-like"/>
    <property type="match status" value="2"/>
</dbReference>
<name>A0ABW5DKK5_9PROT</name>
<dbReference type="InterPro" id="IPR018062">
    <property type="entry name" value="HTH_AraC-typ_CS"/>
</dbReference>
<keyword evidence="3" id="KW-0010">Activator</keyword>
<dbReference type="Pfam" id="PF12833">
    <property type="entry name" value="HTH_18"/>
    <property type="match status" value="1"/>
</dbReference>
<dbReference type="PANTHER" id="PTHR46796:SF2">
    <property type="entry name" value="TRANSCRIPTIONAL REGULATORY PROTEIN"/>
    <property type="match status" value="1"/>
</dbReference>
<keyword evidence="2" id="KW-0238">DNA-binding</keyword>
<dbReference type="PANTHER" id="PTHR46796">
    <property type="entry name" value="HTH-TYPE TRANSCRIPTIONAL ACTIVATOR RHAS-RELATED"/>
    <property type="match status" value="1"/>
</dbReference>
<evidence type="ECO:0000256" key="4">
    <source>
        <dbReference type="ARBA" id="ARBA00023163"/>
    </source>
</evidence>
<dbReference type="Proteomes" id="UP001597295">
    <property type="component" value="Unassembled WGS sequence"/>
</dbReference>
<keyword evidence="7" id="KW-1185">Reference proteome</keyword>
<dbReference type="PROSITE" id="PS00041">
    <property type="entry name" value="HTH_ARAC_FAMILY_1"/>
    <property type="match status" value="1"/>
</dbReference>
<comment type="caution">
    <text evidence="6">The sequence shown here is derived from an EMBL/GenBank/DDBJ whole genome shotgun (WGS) entry which is preliminary data.</text>
</comment>
<dbReference type="InterPro" id="IPR018060">
    <property type="entry name" value="HTH_AraC"/>
</dbReference>
<dbReference type="InterPro" id="IPR003313">
    <property type="entry name" value="AraC-bd"/>
</dbReference>
<feature type="domain" description="HTH araC/xylS-type" evidence="5">
    <location>
        <begin position="177"/>
        <end position="277"/>
    </location>
</feature>
<dbReference type="Pfam" id="PF02311">
    <property type="entry name" value="AraC_binding"/>
    <property type="match status" value="1"/>
</dbReference>
<evidence type="ECO:0000259" key="5">
    <source>
        <dbReference type="PROSITE" id="PS01124"/>
    </source>
</evidence>
<dbReference type="InterPro" id="IPR037923">
    <property type="entry name" value="HTH-like"/>
</dbReference>
<proteinExistence type="predicted"/>
<evidence type="ECO:0000256" key="2">
    <source>
        <dbReference type="ARBA" id="ARBA00023125"/>
    </source>
</evidence>
<dbReference type="RefSeq" id="WP_379874295.1">
    <property type="nucleotide sequence ID" value="NZ_JBHUIP010000001.1"/>
</dbReference>
<dbReference type="PROSITE" id="PS01124">
    <property type="entry name" value="HTH_ARAC_FAMILY_2"/>
    <property type="match status" value="1"/>
</dbReference>
<sequence>MSHDDLDFSGEQARFFRVPEGDTEILEARFRRHVFTPHVHDRYVFGIVTKGVEGFSYRGETHYCDQGSIAILEPDELHDGFAAVEDGWAYRMAYLEPELLEQAAKAAYGERWSGLPGFAGTIIRDPDLFSGAVALFDALGEADRLARESELLSVLTALVGRHSHSHPRPSLIRADNQRLSQVRDRLLSTPEVTFSLDDLASTADLSPYHLLRAFRAAYGQTPHAFQTQARLRMAEAALRSGETIAEVAAASGFADQAHLTRTFKRYRGVTPGAFRKAGRAA</sequence>
<protein>
    <submittedName>
        <fullName evidence="6">AraC family transcriptional regulator</fullName>
    </submittedName>
</protein>
<dbReference type="EMBL" id="JBHUIP010000001">
    <property type="protein sequence ID" value="MFD2261469.1"/>
    <property type="molecule type" value="Genomic_DNA"/>
</dbReference>
<organism evidence="6 7">
    <name type="scientific">Lacibacterium aquatile</name>
    <dbReference type="NCBI Taxonomy" id="1168082"/>
    <lineage>
        <taxon>Bacteria</taxon>
        <taxon>Pseudomonadati</taxon>
        <taxon>Pseudomonadota</taxon>
        <taxon>Alphaproteobacteria</taxon>
        <taxon>Rhodospirillales</taxon>
        <taxon>Rhodospirillaceae</taxon>
    </lineage>
</organism>
<dbReference type="InterPro" id="IPR050204">
    <property type="entry name" value="AraC_XylS_family_regulators"/>
</dbReference>
<reference evidence="7" key="1">
    <citation type="journal article" date="2019" name="Int. J. Syst. Evol. Microbiol.">
        <title>The Global Catalogue of Microorganisms (GCM) 10K type strain sequencing project: providing services to taxonomists for standard genome sequencing and annotation.</title>
        <authorList>
            <consortium name="The Broad Institute Genomics Platform"/>
            <consortium name="The Broad Institute Genome Sequencing Center for Infectious Disease"/>
            <person name="Wu L."/>
            <person name="Ma J."/>
        </authorList>
    </citation>
    <scope>NUCLEOTIDE SEQUENCE [LARGE SCALE GENOMIC DNA]</scope>
    <source>
        <strain evidence="7">CGMCC 1.19062</strain>
    </source>
</reference>
<dbReference type="InterPro" id="IPR009057">
    <property type="entry name" value="Homeodomain-like_sf"/>
</dbReference>
<dbReference type="SUPFAM" id="SSF51215">
    <property type="entry name" value="Regulatory protein AraC"/>
    <property type="match status" value="1"/>
</dbReference>
<dbReference type="SMART" id="SM00342">
    <property type="entry name" value="HTH_ARAC"/>
    <property type="match status" value="1"/>
</dbReference>
<keyword evidence="4" id="KW-0804">Transcription</keyword>
<accession>A0ABW5DKK5</accession>
<evidence type="ECO:0000256" key="1">
    <source>
        <dbReference type="ARBA" id="ARBA00023015"/>
    </source>
</evidence>
<dbReference type="SUPFAM" id="SSF46689">
    <property type="entry name" value="Homeodomain-like"/>
    <property type="match status" value="2"/>
</dbReference>
<evidence type="ECO:0000313" key="6">
    <source>
        <dbReference type="EMBL" id="MFD2261469.1"/>
    </source>
</evidence>